<evidence type="ECO:0000313" key="4">
    <source>
        <dbReference type="EMBL" id="KPL91823.1"/>
    </source>
</evidence>
<dbReference type="SUPFAM" id="SSF102405">
    <property type="entry name" value="MCP/YpsA-like"/>
    <property type="match status" value="1"/>
</dbReference>
<dbReference type="Gene3D" id="1.10.10.10">
    <property type="entry name" value="Winged helix-like DNA-binding domain superfamily/Winged helix DNA-binding domain"/>
    <property type="match status" value="1"/>
</dbReference>
<dbReference type="InterPro" id="IPR036388">
    <property type="entry name" value="WH-like_DNA-bd_sf"/>
</dbReference>
<keyword evidence="5" id="KW-1185">Reference proteome</keyword>
<dbReference type="AlphaFoldDB" id="A0A0P6Z366"/>
<evidence type="ECO:0000259" key="3">
    <source>
        <dbReference type="Pfam" id="PF17782"/>
    </source>
</evidence>
<gene>
    <name evidence="4" type="ORF">ADN01_00645</name>
</gene>
<evidence type="ECO:0000259" key="2">
    <source>
        <dbReference type="Pfam" id="PF02481"/>
    </source>
</evidence>
<dbReference type="Proteomes" id="UP000050501">
    <property type="component" value="Unassembled WGS sequence"/>
</dbReference>
<comment type="caution">
    <text evidence="4">The sequence shown here is derived from an EMBL/GenBank/DDBJ whole genome shotgun (WGS) entry which is preliminary data.</text>
</comment>
<dbReference type="EMBL" id="LGCM01000002">
    <property type="protein sequence ID" value="KPL91823.1"/>
    <property type="molecule type" value="Genomic_DNA"/>
</dbReference>
<feature type="domain" description="DprA winged helix" evidence="3">
    <location>
        <begin position="301"/>
        <end position="353"/>
    </location>
</feature>
<dbReference type="PANTHER" id="PTHR43022:SF1">
    <property type="entry name" value="PROTEIN SMF"/>
    <property type="match status" value="1"/>
</dbReference>
<name>A0A0P6Z366_9CHLR</name>
<dbReference type="GO" id="GO:0009294">
    <property type="term" value="P:DNA-mediated transformation"/>
    <property type="evidence" value="ECO:0007669"/>
    <property type="project" value="InterPro"/>
</dbReference>
<dbReference type="RefSeq" id="WP_062418043.1">
    <property type="nucleotide sequence ID" value="NZ_DF967974.1"/>
</dbReference>
<dbReference type="InterPro" id="IPR057666">
    <property type="entry name" value="DrpA_SLOG"/>
</dbReference>
<evidence type="ECO:0000256" key="1">
    <source>
        <dbReference type="ARBA" id="ARBA00006525"/>
    </source>
</evidence>
<organism evidence="4 5">
    <name type="scientific">Levilinea saccharolytica</name>
    <dbReference type="NCBI Taxonomy" id="229921"/>
    <lineage>
        <taxon>Bacteria</taxon>
        <taxon>Bacillati</taxon>
        <taxon>Chloroflexota</taxon>
        <taxon>Anaerolineae</taxon>
        <taxon>Anaerolineales</taxon>
        <taxon>Anaerolineaceae</taxon>
        <taxon>Levilinea</taxon>
    </lineage>
</organism>
<dbReference type="SUPFAM" id="SSF47781">
    <property type="entry name" value="RuvA domain 2-like"/>
    <property type="match status" value="1"/>
</dbReference>
<dbReference type="NCBIfam" id="TIGR00732">
    <property type="entry name" value="dprA"/>
    <property type="match status" value="1"/>
</dbReference>
<dbReference type="InterPro" id="IPR041614">
    <property type="entry name" value="DprA_WH"/>
</dbReference>
<reference evidence="4 5" key="1">
    <citation type="submission" date="2015-07" db="EMBL/GenBank/DDBJ databases">
        <title>Genome sequence of Levilinea saccharolytica DSM 16555.</title>
        <authorList>
            <person name="Hemp J."/>
            <person name="Ward L.M."/>
            <person name="Pace L.A."/>
            <person name="Fischer W.W."/>
        </authorList>
    </citation>
    <scope>NUCLEOTIDE SEQUENCE [LARGE SCALE GENOMIC DNA]</scope>
    <source>
        <strain evidence="4 5">KIBI-1</strain>
    </source>
</reference>
<evidence type="ECO:0000313" key="5">
    <source>
        <dbReference type="Proteomes" id="UP000050501"/>
    </source>
</evidence>
<accession>A0A0P6Z366</accession>
<dbReference type="InterPro" id="IPR003488">
    <property type="entry name" value="DprA"/>
</dbReference>
<dbReference type="STRING" id="229921.ADN01_00645"/>
<dbReference type="Pfam" id="PF17782">
    <property type="entry name" value="WHD_DprA"/>
    <property type="match status" value="1"/>
</dbReference>
<comment type="similarity">
    <text evidence="1">Belongs to the DprA/Smf family.</text>
</comment>
<dbReference type="Pfam" id="PF02481">
    <property type="entry name" value="DNA_processg_A"/>
    <property type="match status" value="1"/>
</dbReference>
<sequence>MDPRAYWVGFNRVKGIGAVRFRALLDFFGSAELAWQAPAEAYLEAGLSAKIVENLLNTRQSLDLQTYWEKIQAAGIAVLTWDDVEYPRRLREVDQSPPVLYLRGELTLADEWAVAIVGTRGVSAYGRQAAQDLAACLAQNGITVVSGLARGVDGEAHHAALEAGGRTLAVLGCGVDRIYPPEHRKLAERVIRSGAVLSDYAPGTEPESSNFPPRNRIISGLSLATVVIEAGTTSGALITATFAVEQGREVFAVPGSIYSPLSKGPNQLIQQGARPLLRPEDVLDALNLKQVQEYRAVRIQMPEDPVESGLLRTLDQEPLHIDEISARSGLPIAQVSATLTLLELKGLVRQVGGMNYVAVRERLSTYQAGRDGS</sequence>
<dbReference type="PANTHER" id="PTHR43022">
    <property type="entry name" value="PROTEIN SMF"/>
    <property type="match status" value="1"/>
</dbReference>
<dbReference type="OrthoDB" id="9785707at2"/>
<proteinExistence type="inferred from homology"/>
<protein>
    <submittedName>
        <fullName evidence="4">DNA processing protein DprA</fullName>
    </submittedName>
</protein>
<feature type="domain" description="Smf/DprA SLOG" evidence="2">
    <location>
        <begin position="78"/>
        <end position="286"/>
    </location>
</feature>
<dbReference type="InterPro" id="IPR010994">
    <property type="entry name" value="RuvA_2-like"/>
</dbReference>
<dbReference type="PATRIC" id="fig|229921.5.peg.3494"/>
<dbReference type="Gene3D" id="3.40.50.450">
    <property type="match status" value="1"/>
</dbReference>